<accession>A0A371EI69</accession>
<reference evidence="2" key="1">
    <citation type="submission" date="2018-05" db="EMBL/GenBank/DDBJ databases">
        <title>Draft genome of Mucuna pruriens seed.</title>
        <authorList>
            <person name="Nnadi N.E."/>
            <person name="Vos R."/>
            <person name="Hasami M.H."/>
            <person name="Devisetty U.K."/>
            <person name="Aguiy J.C."/>
        </authorList>
    </citation>
    <scope>NUCLEOTIDE SEQUENCE [LARGE SCALE GENOMIC DNA]</scope>
    <source>
        <strain evidence="2">JCA_2017</strain>
    </source>
</reference>
<dbReference type="PANTHER" id="PTHR22778:SF55">
    <property type="entry name" value="ESTERASE C25G4.2-LIKE"/>
    <property type="match status" value="1"/>
</dbReference>
<dbReference type="PANTHER" id="PTHR22778">
    <property type="entry name" value="OVARIAN CANCER GENE-2 PROTEIN-RELATED"/>
    <property type="match status" value="1"/>
</dbReference>
<dbReference type="InterPro" id="IPR005645">
    <property type="entry name" value="FSH-like_dom"/>
</dbReference>
<feature type="non-terminal residue" evidence="2">
    <location>
        <position position="1"/>
    </location>
</feature>
<evidence type="ECO:0000313" key="3">
    <source>
        <dbReference type="Proteomes" id="UP000257109"/>
    </source>
</evidence>
<evidence type="ECO:0000259" key="1">
    <source>
        <dbReference type="Pfam" id="PF03959"/>
    </source>
</evidence>
<dbReference type="InterPro" id="IPR029058">
    <property type="entry name" value="AB_hydrolase_fold"/>
</dbReference>
<proteinExistence type="predicted"/>
<feature type="domain" description="Serine hydrolase" evidence="1">
    <location>
        <begin position="10"/>
        <end position="111"/>
    </location>
</feature>
<dbReference type="AlphaFoldDB" id="A0A371EI69"/>
<dbReference type="Pfam" id="PF03959">
    <property type="entry name" value="FSH1"/>
    <property type="match status" value="1"/>
</dbReference>
<dbReference type="EMBL" id="QJKJ01013755">
    <property type="protein sequence ID" value="RDX65743.1"/>
    <property type="molecule type" value="Genomic_DNA"/>
</dbReference>
<gene>
    <name evidence="2" type="primary">ovca2</name>
    <name evidence="2" type="ORF">CR513_55573</name>
</gene>
<dbReference type="OrthoDB" id="414698at2759"/>
<keyword evidence="3" id="KW-1185">Reference proteome</keyword>
<dbReference type="Gene3D" id="3.40.50.1820">
    <property type="entry name" value="alpha/beta hydrolase"/>
    <property type="match status" value="1"/>
</dbReference>
<dbReference type="STRING" id="157652.A0A371EI69"/>
<evidence type="ECO:0000313" key="2">
    <source>
        <dbReference type="EMBL" id="RDX65743.1"/>
    </source>
</evidence>
<sequence>MYTTSIQDLTEHVNLEECISYVCEYMMANGPFDGFLGSSQGAKLSALLIGYQAQARSKFGDAKICDVAYKDTIKVKSVHVIGDKDRMKLLSEELASAFDKPLIIKHPYGHIKLNFPWPSQTDELATSQLRNWIEEVLQTEDGVLVCKHGMDHEEKRIEQGSKN</sequence>
<protein>
    <submittedName>
        <fullName evidence="2">Esterase OVCA2</fullName>
    </submittedName>
</protein>
<dbReference type="Proteomes" id="UP000257109">
    <property type="component" value="Unassembled WGS sequence"/>
</dbReference>
<name>A0A371EI69_MUCPR</name>
<comment type="caution">
    <text evidence="2">The sequence shown here is derived from an EMBL/GenBank/DDBJ whole genome shotgun (WGS) entry which is preliminary data.</text>
</comment>
<organism evidence="2 3">
    <name type="scientific">Mucuna pruriens</name>
    <name type="common">Velvet bean</name>
    <name type="synonym">Dolichos pruriens</name>
    <dbReference type="NCBI Taxonomy" id="157652"/>
    <lineage>
        <taxon>Eukaryota</taxon>
        <taxon>Viridiplantae</taxon>
        <taxon>Streptophyta</taxon>
        <taxon>Embryophyta</taxon>
        <taxon>Tracheophyta</taxon>
        <taxon>Spermatophyta</taxon>
        <taxon>Magnoliopsida</taxon>
        <taxon>eudicotyledons</taxon>
        <taxon>Gunneridae</taxon>
        <taxon>Pentapetalae</taxon>
        <taxon>rosids</taxon>
        <taxon>fabids</taxon>
        <taxon>Fabales</taxon>
        <taxon>Fabaceae</taxon>
        <taxon>Papilionoideae</taxon>
        <taxon>50 kb inversion clade</taxon>
        <taxon>NPAAA clade</taxon>
        <taxon>indigoferoid/millettioid clade</taxon>
        <taxon>Phaseoleae</taxon>
        <taxon>Mucuna</taxon>
    </lineage>
</organism>